<dbReference type="Proteomes" id="UP000037035">
    <property type="component" value="Unassembled WGS sequence"/>
</dbReference>
<dbReference type="AlphaFoldDB" id="A0A0L6VK24"/>
<keyword evidence="2" id="KW-1185">Reference proteome</keyword>
<protein>
    <submittedName>
        <fullName evidence="1">Putative signal peptide protein</fullName>
    </submittedName>
</protein>
<reference evidence="1 2" key="1">
    <citation type="submission" date="2015-08" db="EMBL/GenBank/DDBJ databases">
        <title>Next Generation Sequencing and Analysis of the Genome of Puccinia sorghi L Schw, the Causal Agent of Maize Common Rust.</title>
        <authorList>
            <person name="Rochi L."/>
            <person name="Burguener G."/>
            <person name="Darino M."/>
            <person name="Turjanski A."/>
            <person name="Kreff E."/>
            <person name="Dieguez M.J."/>
            <person name="Sacco F."/>
        </authorList>
    </citation>
    <scope>NUCLEOTIDE SEQUENCE [LARGE SCALE GENOMIC DNA]</scope>
    <source>
        <strain evidence="1 2">RO10H11247</strain>
    </source>
</reference>
<name>A0A0L6VK24_9BASI</name>
<organism evidence="1 2">
    <name type="scientific">Puccinia sorghi</name>
    <dbReference type="NCBI Taxonomy" id="27349"/>
    <lineage>
        <taxon>Eukaryota</taxon>
        <taxon>Fungi</taxon>
        <taxon>Dikarya</taxon>
        <taxon>Basidiomycota</taxon>
        <taxon>Pucciniomycotina</taxon>
        <taxon>Pucciniomycetes</taxon>
        <taxon>Pucciniales</taxon>
        <taxon>Pucciniaceae</taxon>
        <taxon>Puccinia</taxon>
    </lineage>
</organism>
<accession>A0A0L6VK24</accession>
<proteinExistence type="predicted"/>
<evidence type="ECO:0000313" key="2">
    <source>
        <dbReference type="Proteomes" id="UP000037035"/>
    </source>
</evidence>
<dbReference type="EMBL" id="LAVV01005098">
    <property type="protein sequence ID" value="KNZ61059.1"/>
    <property type="molecule type" value="Genomic_DNA"/>
</dbReference>
<dbReference type="VEuPathDB" id="FungiDB:VP01_1458g2"/>
<sequence length="336" mass="37412">MTLSRFILFSLLASRLFSCYVSYLYQICVFIVAIQLQLSSGVAEQSWRSHAWNCSNAVNEVNHLLHFWERALSQSSRLSFDLQPHTCCQSDAVASLRILFHLDCQSNTAVGPAAQDCSNHFLAPTRILPSCHIYTALQLASFLRFPPPPPPPLLTQADTHLLVNSSSCCTPLFLLLSSHPSTAIFPNTLHRLRMLVKSSPSPVTSSFAIFLKQWYELTTFSNVAPPPRALFSCLAISQHLYPNESIQYSLPYPNSQTGPLALNSVHFLDLLADSLLLANLTFRARMQSTTTWSASLVSPLVATSSFLLSGPSCVSAVGLLWDLPQKFRKNDWNIYF</sequence>
<comment type="caution">
    <text evidence="1">The sequence shown here is derived from an EMBL/GenBank/DDBJ whole genome shotgun (WGS) entry which is preliminary data.</text>
</comment>
<gene>
    <name evidence="1" type="ORF">VP01_1458g2</name>
</gene>
<evidence type="ECO:0000313" key="1">
    <source>
        <dbReference type="EMBL" id="KNZ61059.1"/>
    </source>
</evidence>